<dbReference type="EMBL" id="REFZ01000001">
    <property type="protein sequence ID" value="RQH03337.1"/>
    <property type="molecule type" value="Genomic_DNA"/>
</dbReference>
<dbReference type="InterPro" id="IPR051797">
    <property type="entry name" value="TrmB-like"/>
</dbReference>
<protein>
    <submittedName>
        <fullName evidence="2">TrmB family transcriptional regulator</fullName>
    </submittedName>
</protein>
<evidence type="ECO:0000259" key="1">
    <source>
        <dbReference type="Pfam" id="PF01978"/>
    </source>
</evidence>
<name>A0A3N6N610_NATCH</name>
<dbReference type="AlphaFoldDB" id="A0A3N6N610"/>
<dbReference type="Proteomes" id="UP000281431">
    <property type="component" value="Unassembled WGS sequence"/>
</dbReference>
<accession>A0A3N6N610</accession>
<dbReference type="InterPro" id="IPR002831">
    <property type="entry name" value="Tscrpt_reg_TrmB_N"/>
</dbReference>
<feature type="domain" description="Transcription regulator TrmB N-terminal" evidence="1">
    <location>
        <begin position="14"/>
        <end position="80"/>
    </location>
</feature>
<sequence>MTQDEIISEAVSLLQDLGLKEYEARCFMALTQLSTGTAKEIHDISEVPRTRVYDAIRVLESEGLVEVQHSSPQRFRAVDINEATQTLRQKYDNRIETLETYLENTSVRKTEDDDQLQEVWSLMGNEAIETRMLDLIDDAESEIALLVVDEEIMSESLFDGLREANDRDLSILLGGQTEAITERLGTELPNVRTFESGLDWLTGAEFDHEVAISRILLVDRTTLLIGTYYPQADNGKQSERAVFANGLENGIVVLLRRLVSSGLTAANDPGTSQP</sequence>
<evidence type="ECO:0000313" key="3">
    <source>
        <dbReference type="Proteomes" id="UP000281431"/>
    </source>
</evidence>
<dbReference type="PANTHER" id="PTHR34293:SF1">
    <property type="entry name" value="HTH-TYPE TRANSCRIPTIONAL REGULATOR TRMBL2"/>
    <property type="match status" value="1"/>
</dbReference>
<dbReference type="Pfam" id="PF01978">
    <property type="entry name" value="TrmB"/>
    <property type="match status" value="1"/>
</dbReference>
<keyword evidence="3" id="KW-1185">Reference proteome</keyword>
<comment type="caution">
    <text evidence="2">The sequence shown here is derived from an EMBL/GenBank/DDBJ whole genome shotgun (WGS) entry which is preliminary data.</text>
</comment>
<dbReference type="PANTHER" id="PTHR34293">
    <property type="entry name" value="HTH-TYPE TRANSCRIPTIONAL REGULATOR TRMBL2"/>
    <property type="match status" value="1"/>
</dbReference>
<dbReference type="SUPFAM" id="SSF46785">
    <property type="entry name" value="Winged helix' DNA-binding domain"/>
    <property type="match status" value="1"/>
</dbReference>
<dbReference type="OrthoDB" id="30795at2157"/>
<dbReference type="InterPro" id="IPR036390">
    <property type="entry name" value="WH_DNA-bd_sf"/>
</dbReference>
<proteinExistence type="predicted"/>
<evidence type="ECO:0000313" key="2">
    <source>
        <dbReference type="EMBL" id="RQH03337.1"/>
    </source>
</evidence>
<dbReference type="Gene3D" id="1.10.10.10">
    <property type="entry name" value="Winged helix-like DNA-binding domain superfamily/Winged helix DNA-binding domain"/>
    <property type="match status" value="1"/>
</dbReference>
<organism evidence="2 3">
    <name type="scientific">Natrarchaeobius chitinivorans</name>
    <dbReference type="NCBI Taxonomy" id="1679083"/>
    <lineage>
        <taxon>Archaea</taxon>
        <taxon>Methanobacteriati</taxon>
        <taxon>Methanobacteriota</taxon>
        <taxon>Stenosarchaea group</taxon>
        <taxon>Halobacteria</taxon>
        <taxon>Halobacteriales</taxon>
        <taxon>Natrialbaceae</taxon>
        <taxon>Natrarchaeobius</taxon>
    </lineage>
</organism>
<gene>
    <name evidence="2" type="ORF">EA472_01810</name>
</gene>
<dbReference type="InterPro" id="IPR036388">
    <property type="entry name" value="WH-like_DNA-bd_sf"/>
</dbReference>
<reference evidence="2 3" key="1">
    <citation type="submission" date="2018-10" db="EMBL/GenBank/DDBJ databases">
        <title>Natrarchaeobius chitinivorans gen. nov., sp. nov., and Natrarchaeobius haloalkaliphilus sp. nov., alkaliphilic, chitin-utilizing haloarchaea from hypersaline alkaline lakes.</title>
        <authorList>
            <person name="Sorokin D.Y."/>
            <person name="Elcheninov A.G."/>
            <person name="Kostrikina N.A."/>
            <person name="Bale N.J."/>
            <person name="Sinninghe Damste J.S."/>
            <person name="Khijniak T.V."/>
            <person name="Kublanov I.V."/>
            <person name="Toshchakov S.V."/>
        </authorList>
    </citation>
    <scope>NUCLEOTIDE SEQUENCE [LARGE SCALE GENOMIC DNA]</scope>
    <source>
        <strain evidence="2 3">AArcht7</strain>
    </source>
</reference>